<name>A0A6A0AKN3_HAELA</name>
<dbReference type="Proteomes" id="UP000485058">
    <property type="component" value="Unassembled WGS sequence"/>
</dbReference>
<reference evidence="2 3" key="1">
    <citation type="submission" date="2020-02" db="EMBL/GenBank/DDBJ databases">
        <title>Draft genome sequence of Haematococcus lacustris strain NIES-144.</title>
        <authorList>
            <person name="Morimoto D."/>
            <person name="Nakagawa S."/>
            <person name="Yoshida T."/>
            <person name="Sawayama S."/>
        </authorList>
    </citation>
    <scope>NUCLEOTIDE SEQUENCE [LARGE SCALE GENOMIC DNA]</scope>
    <source>
        <strain evidence="2 3">NIES-144</strain>
    </source>
</reference>
<evidence type="ECO:0000256" key="1">
    <source>
        <dbReference type="SAM" id="MobiDB-lite"/>
    </source>
</evidence>
<keyword evidence="3" id="KW-1185">Reference proteome</keyword>
<feature type="region of interest" description="Disordered" evidence="1">
    <location>
        <begin position="48"/>
        <end position="141"/>
    </location>
</feature>
<protein>
    <submittedName>
        <fullName evidence="2">Uncharacterized protein</fullName>
    </submittedName>
</protein>
<evidence type="ECO:0000313" key="2">
    <source>
        <dbReference type="EMBL" id="GFH33128.1"/>
    </source>
</evidence>
<accession>A0A6A0AKN3</accession>
<evidence type="ECO:0000313" key="3">
    <source>
        <dbReference type="Proteomes" id="UP000485058"/>
    </source>
</evidence>
<organism evidence="2 3">
    <name type="scientific">Haematococcus lacustris</name>
    <name type="common">Green alga</name>
    <name type="synonym">Haematococcus pluvialis</name>
    <dbReference type="NCBI Taxonomy" id="44745"/>
    <lineage>
        <taxon>Eukaryota</taxon>
        <taxon>Viridiplantae</taxon>
        <taxon>Chlorophyta</taxon>
        <taxon>core chlorophytes</taxon>
        <taxon>Chlorophyceae</taxon>
        <taxon>CS clade</taxon>
        <taxon>Chlamydomonadales</taxon>
        <taxon>Haematococcaceae</taxon>
        <taxon>Haematococcus</taxon>
    </lineage>
</organism>
<feature type="non-terminal residue" evidence="2">
    <location>
        <position position="141"/>
    </location>
</feature>
<comment type="caution">
    <text evidence="2">The sequence shown here is derived from an EMBL/GenBank/DDBJ whole genome shotgun (WGS) entry which is preliminary data.</text>
</comment>
<dbReference type="EMBL" id="BLLF01007823">
    <property type="protein sequence ID" value="GFH33128.1"/>
    <property type="molecule type" value="Genomic_DNA"/>
</dbReference>
<feature type="compositionally biased region" description="Low complexity" evidence="1">
    <location>
        <begin position="111"/>
        <end position="127"/>
    </location>
</feature>
<feature type="non-terminal residue" evidence="2">
    <location>
        <position position="1"/>
    </location>
</feature>
<sequence length="141" mass="14514">MAGHMVDLGTSLDTWRNLFDTTGLAFVTWRTETDGLVIEVFLYPFAPSQQGPSEEHAAEPLLDGVSQEAASAQPVSTRSGGDQASAPPAAQRRQKDAAGPSKEAAQPQPPSSVAAAAGRQPGPAAVVHVGGTKRGSAQAVR</sequence>
<gene>
    <name evidence="2" type="ORF">HaLaN_32451</name>
</gene>
<feature type="compositionally biased region" description="Polar residues" evidence="1">
    <location>
        <begin position="68"/>
        <end position="82"/>
    </location>
</feature>
<dbReference type="AlphaFoldDB" id="A0A6A0AKN3"/>
<proteinExistence type="predicted"/>